<gene>
    <name evidence="3" type="ORF">HYQ56_1055</name>
</gene>
<dbReference type="Proteomes" id="UP001194414">
    <property type="component" value="Unassembled WGS sequence"/>
</dbReference>
<keyword evidence="1" id="KW-0175">Coiled coil</keyword>
<evidence type="ECO:0000313" key="3">
    <source>
        <dbReference type="EMBL" id="MBI1708075.1"/>
    </source>
</evidence>
<dbReference type="AlphaFoldDB" id="A0AAW4DPE5"/>
<evidence type="ECO:0000256" key="1">
    <source>
        <dbReference type="SAM" id="Coils"/>
    </source>
</evidence>
<evidence type="ECO:0000256" key="2">
    <source>
        <dbReference type="SAM" id="MobiDB-lite"/>
    </source>
</evidence>
<comment type="caution">
    <text evidence="3">The sequence shown here is derived from an EMBL/GenBank/DDBJ whole genome shotgun (WGS) entry which is preliminary data.</text>
</comment>
<dbReference type="EMBL" id="JACCPP010000019">
    <property type="protein sequence ID" value="MBI1708075.1"/>
    <property type="molecule type" value="Genomic_DNA"/>
</dbReference>
<organism evidence="3 4">
    <name type="scientific">Lactobacillus crispatus</name>
    <dbReference type="NCBI Taxonomy" id="47770"/>
    <lineage>
        <taxon>Bacteria</taxon>
        <taxon>Bacillati</taxon>
        <taxon>Bacillota</taxon>
        <taxon>Bacilli</taxon>
        <taxon>Lactobacillales</taxon>
        <taxon>Lactobacillaceae</taxon>
        <taxon>Lactobacillus</taxon>
    </lineage>
</organism>
<accession>A0AAW4DPE5</accession>
<feature type="coiled-coil region" evidence="1">
    <location>
        <begin position="128"/>
        <end position="162"/>
    </location>
</feature>
<evidence type="ECO:0000313" key="4">
    <source>
        <dbReference type="Proteomes" id="UP001194414"/>
    </source>
</evidence>
<evidence type="ECO:0008006" key="5">
    <source>
        <dbReference type="Google" id="ProtNLM"/>
    </source>
</evidence>
<proteinExistence type="predicted"/>
<reference evidence="3" key="1">
    <citation type="submission" date="2020-07" db="EMBL/GenBank/DDBJ databases">
        <title>Comparative genomics analyses of Lactobacillus crispatus isolated from different ecological niches.</title>
        <authorList>
            <person name="Mancino W."/>
            <person name="Mancabelli L."/>
            <person name="Lugli G.A."/>
            <person name="Milani C."/>
            <person name="Viappiani A."/>
            <person name="Anzalone R."/>
            <person name="Longhi G."/>
            <person name="Ventura M."/>
            <person name="Turroni F."/>
        </authorList>
    </citation>
    <scope>NUCLEOTIDE SEQUENCE</scope>
    <source>
        <strain evidence="3">LB65</strain>
    </source>
</reference>
<sequence>MKEITKRLLSATVAIGISFGAITALESQQVEASDINNSIYTANKDLANWTVEVQLAQKEFDQANSYYDKAMDYADEAETKTADAYENYKKALELYKQNPTAANKENAQNAYTAYYKAKQLDDSAYNMMMSYGKQYESAKSKLENAKKNLAKAQKLLALLKDYQKGLTPQVKIIHEIETVPVPQPTTNISTAEVSSNSTKSENIPQNDASHQPISKVKVSLKKKINTLQNHKSLPLKGKGYVALLKIKHSVSVVKINKTNKIIKLHAKAKRAKLYNIKEIKRINKQKWCKISSKNEWVNLKYFNLFKKVD</sequence>
<dbReference type="RefSeq" id="WP_198566505.1">
    <property type="nucleotide sequence ID" value="NZ_JACCPP010000019.1"/>
</dbReference>
<feature type="region of interest" description="Disordered" evidence="2">
    <location>
        <begin position="184"/>
        <end position="212"/>
    </location>
</feature>
<name>A0AAW4DPE5_9LACO</name>
<protein>
    <recommendedName>
        <fullName evidence="5">SH3 domain-containing protein</fullName>
    </recommendedName>
</protein>